<accession>A0ACC5R8Q9</accession>
<gene>
    <name evidence="1" type="primary">rlmH</name>
    <name evidence="1" type="ORF">JHL16_21950</name>
</gene>
<protein>
    <submittedName>
        <fullName evidence="1">23S rRNA (Pseudouridine(1915)-N(3))-methyltransferase RlmH</fullName>
    </submittedName>
</protein>
<evidence type="ECO:0000313" key="1">
    <source>
        <dbReference type="EMBL" id="MBK1869038.1"/>
    </source>
</evidence>
<keyword evidence="2" id="KW-1185">Reference proteome</keyword>
<evidence type="ECO:0000313" key="2">
    <source>
        <dbReference type="Proteomes" id="UP000616151"/>
    </source>
</evidence>
<proteinExistence type="predicted"/>
<comment type="caution">
    <text evidence="1">The sequence shown here is derived from an EMBL/GenBank/DDBJ whole genome shotgun (WGS) entry which is preliminary data.</text>
</comment>
<organism evidence="1 2">
    <name type="scientific">Taklimakanibacter albus</name>
    <dbReference type="NCBI Taxonomy" id="2800327"/>
    <lineage>
        <taxon>Bacteria</taxon>
        <taxon>Pseudomonadati</taxon>
        <taxon>Pseudomonadota</taxon>
        <taxon>Alphaproteobacteria</taxon>
        <taxon>Hyphomicrobiales</taxon>
        <taxon>Aestuariivirgaceae</taxon>
        <taxon>Taklimakanibacter</taxon>
    </lineage>
</organism>
<sequence>MKLAILAIGRLKAGPELELFDDYAKRTRGLGRTCGITDLAARDFAESKLADAPGRMAAEATLLTDAIPDSAFTVVLDERGRSITSDDFAKLFQRHLDQGTSSLAFLIGGPDGHGPDLRKKAGLLLSLGTMTWPHRLARVMLAEQIYRAVTILVKHPYHRI</sequence>
<name>A0ACC5R8Q9_9HYPH</name>
<dbReference type="Proteomes" id="UP000616151">
    <property type="component" value="Unassembled WGS sequence"/>
</dbReference>
<dbReference type="EMBL" id="JAENHL010000007">
    <property type="protein sequence ID" value="MBK1869038.1"/>
    <property type="molecule type" value="Genomic_DNA"/>
</dbReference>
<reference evidence="1" key="1">
    <citation type="submission" date="2021-01" db="EMBL/GenBank/DDBJ databases">
        <authorList>
            <person name="Sun Q."/>
        </authorList>
    </citation>
    <scope>NUCLEOTIDE SEQUENCE</scope>
    <source>
        <strain evidence="1">YIM B02566</strain>
    </source>
</reference>